<dbReference type="RefSeq" id="WP_095606353.1">
    <property type="nucleotide sequence ID" value="NZ_NSKE01000005.1"/>
</dbReference>
<proteinExistence type="predicted"/>
<gene>
    <name evidence="1" type="ORF">CK503_08395</name>
</gene>
<evidence type="ECO:0000313" key="1">
    <source>
        <dbReference type="EMBL" id="PAU94222.1"/>
    </source>
</evidence>
<dbReference type="Proteomes" id="UP000218831">
    <property type="component" value="Unassembled WGS sequence"/>
</dbReference>
<accession>A0A2A2GBP7</accession>
<comment type="caution">
    <text evidence="1">The sequence shown here is derived from an EMBL/GenBank/DDBJ whole genome shotgun (WGS) entry which is preliminary data.</text>
</comment>
<keyword evidence="2" id="KW-1185">Reference proteome</keyword>
<dbReference type="OrthoDB" id="1524130at2"/>
<name>A0A2A2GBP7_9BACT</name>
<dbReference type="EMBL" id="NSKE01000005">
    <property type="protein sequence ID" value="PAU94222.1"/>
    <property type="molecule type" value="Genomic_DNA"/>
</dbReference>
<dbReference type="AlphaFoldDB" id="A0A2A2GBP7"/>
<sequence length="186" mass="21475">MAKTYNHVNEMPINRPKIVKPSISTEFLAAKVDEINSQYHDYNKLHLAVDKTGQLLQINFTNDEEVEGPLTDWLNMEQVGTYLENYQRMFCLDPNHIDHFFDISEATAILPIDWLRPTRKRPKGIANALIYMRQAYQGIIPRRKPISVRLNRTEIDLFDIIDGNSTYIAAKQIGIKSIPIILSECD</sequence>
<protein>
    <submittedName>
        <fullName evidence="1">Uncharacterized protein</fullName>
    </submittedName>
</protein>
<evidence type="ECO:0000313" key="2">
    <source>
        <dbReference type="Proteomes" id="UP000218831"/>
    </source>
</evidence>
<reference evidence="1 2" key="1">
    <citation type="submission" date="2017-08" db="EMBL/GenBank/DDBJ databases">
        <title>Aliifodinibius alkalisoli sp. nov., isolated from saline alkaline soil.</title>
        <authorList>
            <person name="Liu D."/>
            <person name="Zhang G."/>
        </authorList>
    </citation>
    <scope>NUCLEOTIDE SEQUENCE [LARGE SCALE GENOMIC DNA]</scope>
    <source>
        <strain evidence="1 2">WN023</strain>
    </source>
</reference>
<organism evidence="1 2">
    <name type="scientific">Fodinibius salipaludis</name>
    <dbReference type="NCBI Taxonomy" id="2032627"/>
    <lineage>
        <taxon>Bacteria</taxon>
        <taxon>Pseudomonadati</taxon>
        <taxon>Balneolota</taxon>
        <taxon>Balneolia</taxon>
        <taxon>Balneolales</taxon>
        <taxon>Balneolaceae</taxon>
        <taxon>Fodinibius</taxon>
    </lineage>
</organism>